<evidence type="ECO:0000313" key="1">
    <source>
        <dbReference type="EMBL" id="PRH81456.1"/>
    </source>
</evidence>
<comment type="caution">
    <text evidence="1">The sequence shown here is derived from an EMBL/GenBank/DDBJ whole genome shotgun (WGS) entry which is preliminary data.</text>
</comment>
<dbReference type="Gene3D" id="2.180.10.10">
    <property type="entry name" value="RHS repeat-associated core"/>
    <property type="match status" value="1"/>
</dbReference>
<gene>
    <name evidence="1" type="ORF">C6N40_12260</name>
</gene>
<dbReference type="PANTHER" id="PTHR32305:SF15">
    <property type="entry name" value="PROTEIN RHSA-RELATED"/>
    <property type="match status" value="1"/>
</dbReference>
<dbReference type="InterPro" id="IPR050708">
    <property type="entry name" value="T6SS_VgrG/RHS"/>
</dbReference>
<name>A0A2P6M626_9GAMM</name>
<organism evidence="1 2">
    <name type="scientific">Arenimonas caeni</name>
    <dbReference type="NCBI Taxonomy" id="2058085"/>
    <lineage>
        <taxon>Bacteria</taxon>
        <taxon>Pseudomonadati</taxon>
        <taxon>Pseudomonadota</taxon>
        <taxon>Gammaproteobacteria</taxon>
        <taxon>Lysobacterales</taxon>
        <taxon>Lysobacteraceae</taxon>
        <taxon>Arenimonas</taxon>
    </lineage>
</organism>
<reference evidence="1 2" key="1">
    <citation type="submission" date="2018-03" db="EMBL/GenBank/DDBJ databases">
        <title>Arenimonas caeni sp. nov., isolated from activated sludge.</title>
        <authorList>
            <person name="Liu H."/>
        </authorList>
    </citation>
    <scope>NUCLEOTIDE SEQUENCE [LARGE SCALE GENOMIC DNA]</scope>
    <source>
        <strain evidence="2">z29</strain>
    </source>
</reference>
<proteinExistence type="predicted"/>
<keyword evidence="2" id="KW-1185">Reference proteome</keyword>
<dbReference type="Proteomes" id="UP000241736">
    <property type="component" value="Unassembled WGS sequence"/>
</dbReference>
<dbReference type="AlphaFoldDB" id="A0A2P6M626"/>
<evidence type="ECO:0008006" key="3">
    <source>
        <dbReference type="Google" id="ProtNLM"/>
    </source>
</evidence>
<evidence type="ECO:0000313" key="2">
    <source>
        <dbReference type="Proteomes" id="UP000241736"/>
    </source>
</evidence>
<dbReference type="PANTHER" id="PTHR32305">
    <property type="match status" value="1"/>
</dbReference>
<accession>A0A2P6M626</accession>
<sequence>MTAAADSKHEERFRIHFLVYLTSRVGIESMQQRYYDPTIGRFLSVDPMASDMQNGWNFNRYNYAANNPYKFTDPDGRMIRGKFPFGQSEPWGRQRSGQSTLDDWRCRLTCLGEGGSSSEGGKEKKSENVFMNSRNAKLAAGVVRATLAGKKLASGVLSYKAALGLASTGAGGPAAVGVSAWGTVQIGMAKTQAENSSLLLTEAVRKLPSTSRTPRSCL</sequence>
<protein>
    <recommendedName>
        <fullName evidence="3">RHS repeat-associated core domain-containing protein</fullName>
    </recommendedName>
</protein>
<dbReference type="OrthoDB" id="6000150at2"/>
<dbReference type="EMBL" id="PVLF01000023">
    <property type="protein sequence ID" value="PRH81456.1"/>
    <property type="molecule type" value="Genomic_DNA"/>
</dbReference>
<dbReference type="NCBIfam" id="TIGR03696">
    <property type="entry name" value="Rhs_assc_core"/>
    <property type="match status" value="1"/>
</dbReference>
<dbReference type="InterPro" id="IPR022385">
    <property type="entry name" value="Rhs_assc_core"/>
</dbReference>